<dbReference type="InterPro" id="IPR011016">
    <property type="entry name" value="Znf_RING-CH"/>
</dbReference>
<dbReference type="OMA" id="YDCCICL"/>
<dbReference type="Pfam" id="PF13639">
    <property type="entry name" value="zf-RING_2"/>
    <property type="match status" value="1"/>
</dbReference>
<proteinExistence type="predicted"/>
<evidence type="ECO:0000259" key="14">
    <source>
        <dbReference type="PROSITE" id="PS50089"/>
    </source>
</evidence>
<evidence type="ECO:0000256" key="8">
    <source>
        <dbReference type="ARBA" id="ARBA00022786"/>
    </source>
</evidence>
<keyword evidence="6" id="KW-0479">Metal-binding</keyword>
<evidence type="ECO:0000256" key="4">
    <source>
        <dbReference type="ARBA" id="ARBA00022679"/>
    </source>
</evidence>
<dbReference type="InterPro" id="IPR001841">
    <property type="entry name" value="Znf_RING"/>
</dbReference>
<evidence type="ECO:0000256" key="10">
    <source>
        <dbReference type="ARBA" id="ARBA00022989"/>
    </source>
</evidence>
<feature type="compositionally biased region" description="Low complexity" evidence="13">
    <location>
        <begin position="7"/>
        <end position="21"/>
    </location>
</feature>
<feature type="compositionally biased region" description="Pro residues" evidence="13">
    <location>
        <begin position="33"/>
        <end position="45"/>
    </location>
</feature>
<keyword evidence="9" id="KW-0862">Zinc</keyword>
<evidence type="ECO:0000256" key="11">
    <source>
        <dbReference type="ARBA" id="ARBA00023136"/>
    </source>
</evidence>
<evidence type="ECO:0000256" key="3">
    <source>
        <dbReference type="ARBA" id="ARBA00012483"/>
    </source>
</evidence>
<feature type="compositionally biased region" description="Polar residues" evidence="13">
    <location>
        <begin position="55"/>
        <end position="81"/>
    </location>
</feature>
<reference evidence="15" key="2">
    <citation type="submission" date="2013-10" db="EMBL/GenBank/DDBJ databases">
        <authorList>
            <person name="Aslett M."/>
        </authorList>
    </citation>
    <scope>NUCLEOTIDE SEQUENCE</scope>
    <source>
        <strain evidence="15">Houghton</strain>
    </source>
</reference>
<organism evidence="15 16">
    <name type="scientific">Eimeria acervulina</name>
    <name type="common">Coccidian parasite</name>
    <dbReference type="NCBI Taxonomy" id="5801"/>
    <lineage>
        <taxon>Eukaryota</taxon>
        <taxon>Sar</taxon>
        <taxon>Alveolata</taxon>
        <taxon>Apicomplexa</taxon>
        <taxon>Conoidasida</taxon>
        <taxon>Coccidia</taxon>
        <taxon>Eucoccidiorida</taxon>
        <taxon>Eimeriorina</taxon>
        <taxon>Eimeriidae</taxon>
        <taxon>Eimeria</taxon>
    </lineage>
</organism>
<evidence type="ECO:0000256" key="5">
    <source>
        <dbReference type="ARBA" id="ARBA00022692"/>
    </source>
</evidence>
<dbReference type="PROSITE" id="PS50089">
    <property type="entry name" value="ZF_RING_2"/>
    <property type="match status" value="1"/>
</dbReference>
<feature type="region of interest" description="Disordered" evidence="13">
    <location>
        <begin position="145"/>
        <end position="192"/>
    </location>
</feature>
<sequence>MQGSGGRRAWAGSGSPGAPFGHPEGGPSGWVPTVPPPFVFLPPVPQASGPRLGRQQPSPEANGLANTFTPPATPSIPSSYRQSRRAGDRSLFAPVDRRVIVQAAGNSLRRPDSGRFRVRNEGTPTGHNTQTTLRTTACRIEHHGAASPHGISSVSANRTLRHTGGPSNERPANTVGRSRSGSGGYSTTGRTEDSSFDELAVAFNTMNFSDDQLAGTRMPSLPTVEDMERRMRSSESSFLGVSALPYTNARGLSPARGFQFVSALQRPGSSEAHHRSHSNEQRPPLSFVDERYLWSGDDARPRRSNGDLSYFLRSSRRSEGMNLLDDLFGERLGARLHDSVAANMLRSFLSPVTSPVALPWRGPWEVRVGVSLPAAHRAEHQRHPRRVTRGPNSSLVLIASASADPENFDVLERSIGRFIEEIERSFAFEDLDDLDIPLMLVVSGGDAGDGDEFVPHIWADASGPRVTLQQISEARSLRDSLGQHTFKWTFGEAKQVDGNSTTASHGMKPPAGTNRGMAQQTQRGLGSIDASTDAVADSSGGGAQSETHNGYDCCICLSAFETGDALLTLRCLHIFHERCIDRWIKTSHSVKCPLCSTKIAGSPSSEQFDE</sequence>
<dbReference type="PANTHER" id="PTHR45977">
    <property type="entry name" value="TARGET OF ERK KINASE MPK-1"/>
    <property type="match status" value="1"/>
</dbReference>
<comment type="subcellular location">
    <subcellularLocation>
        <location evidence="2">Membrane</location>
        <topology evidence="2">Multi-pass membrane protein</topology>
    </subcellularLocation>
</comment>
<evidence type="ECO:0000256" key="9">
    <source>
        <dbReference type="ARBA" id="ARBA00022833"/>
    </source>
</evidence>
<dbReference type="RefSeq" id="XP_013248612.1">
    <property type="nucleotide sequence ID" value="XM_013393158.1"/>
</dbReference>
<evidence type="ECO:0000256" key="2">
    <source>
        <dbReference type="ARBA" id="ARBA00004141"/>
    </source>
</evidence>
<dbReference type="CDD" id="cd16454">
    <property type="entry name" value="RING-H2_PA-TM-RING"/>
    <property type="match status" value="1"/>
</dbReference>
<comment type="catalytic activity">
    <reaction evidence="1">
        <text>S-ubiquitinyl-[E2 ubiquitin-conjugating enzyme]-L-cysteine + [acceptor protein]-L-lysine = [E2 ubiquitin-conjugating enzyme]-L-cysteine + N(6)-ubiquitinyl-[acceptor protein]-L-lysine.</text>
        <dbReference type="EC" id="2.3.2.27"/>
    </reaction>
</comment>
<keyword evidence="8" id="KW-0833">Ubl conjugation pathway</keyword>
<dbReference type="AlphaFoldDB" id="U6GNP0"/>
<feature type="compositionally biased region" description="Polar residues" evidence="13">
    <location>
        <begin position="122"/>
        <end position="131"/>
    </location>
</feature>
<evidence type="ECO:0000313" key="16">
    <source>
        <dbReference type="Proteomes" id="UP000018050"/>
    </source>
</evidence>
<dbReference type="InterPro" id="IPR013083">
    <property type="entry name" value="Znf_RING/FYVE/PHD"/>
</dbReference>
<keyword evidence="4" id="KW-0808">Transferase</keyword>
<feature type="region of interest" description="Disordered" evidence="13">
    <location>
        <begin position="497"/>
        <end position="547"/>
    </location>
</feature>
<dbReference type="Gene3D" id="3.30.40.10">
    <property type="entry name" value="Zinc/RING finger domain, C3HC4 (zinc finger)"/>
    <property type="match status" value="1"/>
</dbReference>
<dbReference type="SUPFAM" id="SSF57850">
    <property type="entry name" value="RING/U-box"/>
    <property type="match status" value="1"/>
</dbReference>
<accession>U6GNP0</accession>
<dbReference type="EC" id="2.3.2.27" evidence="3"/>
<dbReference type="GO" id="GO:0008270">
    <property type="term" value="F:zinc ion binding"/>
    <property type="evidence" value="ECO:0007669"/>
    <property type="project" value="UniProtKB-KW"/>
</dbReference>
<dbReference type="GO" id="GO:0016567">
    <property type="term" value="P:protein ubiquitination"/>
    <property type="evidence" value="ECO:0007669"/>
    <property type="project" value="TreeGrafter"/>
</dbReference>
<gene>
    <name evidence="15" type="ORF">EAH_00004680</name>
</gene>
<evidence type="ECO:0000256" key="7">
    <source>
        <dbReference type="ARBA" id="ARBA00022771"/>
    </source>
</evidence>
<dbReference type="GO" id="GO:0006511">
    <property type="term" value="P:ubiquitin-dependent protein catabolic process"/>
    <property type="evidence" value="ECO:0007669"/>
    <property type="project" value="TreeGrafter"/>
</dbReference>
<dbReference type="GeneID" id="25268538"/>
<evidence type="ECO:0000256" key="6">
    <source>
        <dbReference type="ARBA" id="ARBA00022723"/>
    </source>
</evidence>
<keyword evidence="11" id="KW-0472">Membrane</keyword>
<dbReference type="GO" id="GO:0016020">
    <property type="term" value="C:membrane"/>
    <property type="evidence" value="ECO:0007669"/>
    <property type="project" value="UniProtKB-SubCell"/>
</dbReference>
<evidence type="ECO:0000256" key="12">
    <source>
        <dbReference type="PROSITE-ProRule" id="PRU00175"/>
    </source>
</evidence>
<dbReference type="VEuPathDB" id="ToxoDB:EAH_00004680"/>
<dbReference type="SMART" id="SM00744">
    <property type="entry name" value="RINGv"/>
    <property type="match status" value="1"/>
</dbReference>
<keyword evidence="10" id="KW-1133">Transmembrane helix</keyword>
<protein>
    <recommendedName>
        <fullName evidence="3">RING-type E3 ubiquitin transferase</fullName>
        <ecNumber evidence="3">2.3.2.27</ecNumber>
    </recommendedName>
</protein>
<dbReference type="PANTHER" id="PTHR45977:SF4">
    <property type="entry name" value="RING-TYPE DOMAIN-CONTAINING PROTEIN"/>
    <property type="match status" value="1"/>
</dbReference>
<dbReference type="OrthoDB" id="9984778at2759"/>
<reference evidence="15" key="1">
    <citation type="submission" date="2013-10" db="EMBL/GenBank/DDBJ databases">
        <title>Genomic analysis of the causative agents of coccidiosis in chickens.</title>
        <authorList>
            <person name="Reid A.J."/>
            <person name="Blake D."/>
            <person name="Billington K."/>
            <person name="Browne H."/>
            <person name="Dunn M."/>
            <person name="Hung S."/>
            <person name="Kawahara F."/>
            <person name="Miranda-Saavedra D."/>
            <person name="Mourier T."/>
            <person name="Nagra H."/>
            <person name="Otto T.D."/>
            <person name="Rawlings N."/>
            <person name="Sanchez A."/>
            <person name="Sanders M."/>
            <person name="Subramaniam C."/>
            <person name="Tay Y."/>
            <person name="Dear P."/>
            <person name="Doerig C."/>
            <person name="Gruber A."/>
            <person name="Parkinson J."/>
            <person name="Shirley M."/>
            <person name="Wan K.L."/>
            <person name="Berriman M."/>
            <person name="Tomley F."/>
            <person name="Pain A."/>
        </authorList>
    </citation>
    <scope>NUCLEOTIDE SEQUENCE</scope>
    <source>
        <strain evidence="15">Houghton</strain>
    </source>
</reference>
<dbReference type="GO" id="GO:0061630">
    <property type="term" value="F:ubiquitin protein ligase activity"/>
    <property type="evidence" value="ECO:0007669"/>
    <property type="project" value="UniProtKB-EC"/>
</dbReference>
<evidence type="ECO:0000256" key="13">
    <source>
        <dbReference type="SAM" id="MobiDB-lite"/>
    </source>
</evidence>
<dbReference type="EMBL" id="HG671822">
    <property type="protein sequence ID" value="CDI81795.1"/>
    <property type="molecule type" value="Genomic_DNA"/>
</dbReference>
<keyword evidence="7 12" id="KW-0863">Zinc-finger</keyword>
<evidence type="ECO:0000256" key="1">
    <source>
        <dbReference type="ARBA" id="ARBA00000900"/>
    </source>
</evidence>
<dbReference type="Proteomes" id="UP000018050">
    <property type="component" value="Unassembled WGS sequence"/>
</dbReference>
<dbReference type="SMART" id="SM00184">
    <property type="entry name" value="RING"/>
    <property type="match status" value="1"/>
</dbReference>
<feature type="domain" description="RING-type" evidence="14">
    <location>
        <begin position="553"/>
        <end position="596"/>
    </location>
</feature>
<feature type="region of interest" description="Disordered" evidence="13">
    <location>
        <begin position="110"/>
        <end position="131"/>
    </location>
</feature>
<feature type="compositionally biased region" description="Basic and acidic residues" evidence="13">
    <location>
        <begin position="110"/>
        <end position="120"/>
    </location>
</feature>
<evidence type="ECO:0000313" key="15">
    <source>
        <dbReference type="EMBL" id="CDI81795.1"/>
    </source>
</evidence>
<name>U6GNP0_EIMAC</name>
<feature type="region of interest" description="Disordered" evidence="13">
    <location>
        <begin position="1"/>
        <end position="89"/>
    </location>
</feature>
<keyword evidence="16" id="KW-1185">Reference proteome</keyword>
<keyword evidence="5" id="KW-0812">Transmembrane</keyword>